<dbReference type="Pfam" id="PF10436">
    <property type="entry name" value="BCDHK_Adom3"/>
    <property type="match status" value="1"/>
</dbReference>
<dbReference type="PROSITE" id="PS50109">
    <property type="entry name" value="HIS_KIN"/>
    <property type="match status" value="1"/>
</dbReference>
<evidence type="ECO:0000256" key="7">
    <source>
        <dbReference type="ARBA" id="ARBA00048201"/>
    </source>
</evidence>
<evidence type="ECO:0000256" key="6">
    <source>
        <dbReference type="ARBA" id="ARBA00023128"/>
    </source>
</evidence>
<evidence type="ECO:0000256" key="4">
    <source>
        <dbReference type="ARBA" id="ARBA00022777"/>
    </source>
</evidence>
<dbReference type="EMBL" id="UXSR01001214">
    <property type="protein sequence ID" value="VDD78044.1"/>
    <property type="molecule type" value="Genomic_DNA"/>
</dbReference>
<dbReference type="OrthoDB" id="241648at2759"/>
<evidence type="ECO:0000256" key="3">
    <source>
        <dbReference type="ARBA" id="ARBA00022741"/>
    </source>
</evidence>
<keyword evidence="2 8" id="KW-0808">Transferase</keyword>
<dbReference type="SMART" id="SM00387">
    <property type="entry name" value="HATPase_c"/>
    <property type="match status" value="1"/>
</dbReference>
<evidence type="ECO:0000256" key="2">
    <source>
        <dbReference type="ARBA" id="ARBA00022679"/>
    </source>
</evidence>
<name>A0A0R3UAU8_MESCO</name>
<dbReference type="SUPFAM" id="SSF55874">
    <property type="entry name" value="ATPase domain of HSP90 chaperone/DNA topoisomerase II/histidine kinase"/>
    <property type="match status" value="1"/>
</dbReference>
<accession>A0A0R3UAU8</accession>
<comment type="subcellular location">
    <subcellularLocation>
        <location evidence="8">Mitochondrion matrix</location>
    </subcellularLocation>
</comment>
<sequence>MWLSPRLFALPVKASEKFAKYASFNPTPLSLKTLSAFGKDPTADIVQSTRFLKSELPVRFANILQELHLLPKKLLETPSASLVTSLYEESFLDLIDFEEKGLTAKDCDDFLVFLDKSFSRHGTVVEMMAAGVMEMRERHGEDPVVNNQLQYFLDRLFLMRISIRMLESQHLLVFGPELNKHHRFVGCIDQHCNVVHILRDAYDDAKLLCDHYYADSPEMNVSLVNDDDEKFILVDVNGVIELVYVPSHLYHILFELLKNAMRAVVEKGRLVNKDEFPPIQVLVVSGKHNVTIKLSDLGGGFPRSLNDQLFRYTYSTGGSRTGKTESPFSPSAGYAPIAGYGYGLPLSRLYARYLHGDLTLSGMEGHGTDAYVYLMRREADADEFLPVFNRTSARRYESVGIPIDDWIHRSPSHDSQQQASEGSPRAS</sequence>
<dbReference type="Gene3D" id="3.30.565.10">
    <property type="entry name" value="Histidine kinase-like ATPase, C-terminal domain"/>
    <property type="match status" value="1"/>
</dbReference>
<evidence type="ECO:0000313" key="11">
    <source>
        <dbReference type="EMBL" id="VDD78044.1"/>
    </source>
</evidence>
<evidence type="ECO:0000256" key="9">
    <source>
        <dbReference type="SAM" id="MobiDB-lite"/>
    </source>
</evidence>
<dbReference type="InterPro" id="IPR003594">
    <property type="entry name" value="HATPase_dom"/>
</dbReference>
<dbReference type="STRING" id="53468.A0A0R3UAU8"/>
<proteinExistence type="inferred from homology"/>
<dbReference type="PANTHER" id="PTHR11947">
    <property type="entry name" value="PYRUVATE DEHYDROGENASE KINASE"/>
    <property type="match status" value="1"/>
</dbReference>
<keyword evidence="3 8" id="KW-0547">Nucleotide-binding</keyword>
<protein>
    <recommendedName>
        <fullName evidence="8">Protein-serine/threonine kinase</fullName>
        <ecNumber evidence="8">2.7.11.-</ecNumber>
    </recommendedName>
</protein>
<feature type="region of interest" description="Disordered" evidence="9">
    <location>
        <begin position="407"/>
        <end position="427"/>
    </location>
</feature>
<comment type="catalytic activity">
    <reaction evidence="7">
        <text>L-seryl-[pyruvate dehydrogenase E1 alpha subunit] + ATP = O-phospho-L-seryl-[pyruvate dehydrogenase E1 alpha subunit] + ADP + H(+)</text>
        <dbReference type="Rhea" id="RHEA:23052"/>
        <dbReference type="Rhea" id="RHEA-COMP:13689"/>
        <dbReference type="Rhea" id="RHEA-COMP:13690"/>
        <dbReference type="ChEBI" id="CHEBI:15378"/>
        <dbReference type="ChEBI" id="CHEBI:29999"/>
        <dbReference type="ChEBI" id="CHEBI:30616"/>
        <dbReference type="ChEBI" id="CHEBI:83421"/>
        <dbReference type="ChEBI" id="CHEBI:456216"/>
        <dbReference type="EC" id="2.7.11.2"/>
    </reaction>
</comment>
<reference evidence="11 12" key="1">
    <citation type="submission" date="2018-10" db="EMBL/GenBank/DDBJ databases">
        <authorList>
            <consortium name="Pathogen Informatics"/>
        </authorList>
    </citation>
    <scope>NUCLEOTIDE SEQUENCE [LARGE SCALE GENOMIC DNA]</scope>
</reference>
<keyword evidence="12" id="KW-1185">Reference proteome</keyword>
<dbReference type="CDD" id="cd16929">
    <property type="entry name" value="HATPase_PDK-like"/>
    <property type="match status" value="1"/>
</dbReference>
<keyword evidence="4 8" id="KW-0418">Kinase</keyword>
<comment type="similarity">
    <text evidence="1 8">Belongs to the PDK/BCKDK protein kinase family.</text>
</comment>
<dbReference type="EC" id="2.7.11.-" evidence="8"/>
<feature type="compositionally biased region" description="Polar residues" evidence="9">
    <location>
        <begin position="413"/>
        <end position="427"/>
    </location>
</feature>
<feature type="domain" description="Histidine kinase" evidence="10">
    <location>
        <begin position="246"/>
        <end position="378"/>
    </location>
</feature>
<dbReference type="InterPro" id="IPR036784">
    <property type="entry name" value="AK/P_DHK_N_sf"/>
</dbReference>
<keyword evidence="6 8" id="KW-0496">Mitochondrion</keyword>
<evidence type="ECO:0000259" key="10">
    <source>
        <dbReference type="PROSITE" id="PS50109"/>
    </source>
</evidence>
<dbReference type="AlphaFoldDB" id="A0A0R3UAU8"/>
<dbReference type="GO" id="GO:0010906">
    <property type="term" value="P:regulation of glucose metabolic process"/>
    <property type="evidence" value="ECO:0007669"/>
    <property type="project" value="TreeGrafter"/>
</dbReference>
<keyword evidence="5 8" id="KW-0067">ATP-binding</keyword>
<evidence type="ECO:0000256" key="5">
    <source>
        <dbReference type="ARBA" id="ARBA00022840"/>
    </source>
</evidence>
<evidence type="ECO:0000256" key="8">
    <source>
        <dbReference type="RuleBase" id="RU366032"/>
    </source>
</evidence>
<gene>
    <name evidence="11" type="ORF">MCOS_LOCUS4047</name>
</gene>
<dbReference type="GO" id="GO:0005524">
    <property type="term" value="F:ATP binding"/>
    <property type="evidence" value="ECO:0007669"/>
    <property type="project" value="UniProtKB-UniRule"/>
</dbReference>
<dbReference type="SUPFAM" id="SSF69012">
    <property type="entry name" value="alpha-ketoacid dehydrogenase kinase, N-terminal domain"/>
    <property type="match status" value="1"/>
</dbReference>
<dbReference type="GO" id="GO:0005759">
    <property type="term" value="C:mitochondrial matrix"/>
    <property type="evidence" value="ECO:0007669"/>
    <property type="project" value="UniProtKB-SubCell"/>
</dbReference>
<dbReference type="Proteomes" id="UP000267029">
    <property type="component" value="Unassembled WGS sequence"/>
</dbReference>
<dbReference type="Pfam" id="PF02518">
    <property type="entry name" value="HATPase_c"/>
    <property type="match status" value="1"/>
</dbReference>
<dbReference type="GO" id="GO:0004740">
    <property type="term" value="F:pyruvate dehydrogenase (acetyl-transferring) kinase activity"/>
    <property type="evidence" value="ECO:0007669"/>
    <property type="project" value="UniProtKB-EC"/>
</dbReference>
<dbReference type="PANTHER" id="PTHR11947:SF3">
    <property type="entry name" value="[PYRUVATE DEHYDROGENASE (ACETYL-TRANSFERRING)] KINASE, MITOCHONDRIAL"/>
    <property type="match status" value="1"/>
</dbReference>
<evidence type="ECO:0000256" key="1">
    <source>
        <dbReference type="ARBA" id="ARBA00006155"/>
    </source>
</evidence>
<dbReference type="InterPro" id="IPR039028">
    <property type="entry name" value="BCKD/PDK"/>
</dbReference>
<dbReference type="Gene3D" id="1.20.140.20">
    <property type="entry name" value="Alpha-ketoacid/pyruvate dehydrogenase kinase, N-terminal domain"/>
    <property type="match status" value="1"/>
</dbReference>
<evidence type="ECO:0000313" key="12">
    <source>
        <dbReference type="Proteomes" id="UP000267029"/>
    </source>
</evidence>
<dbReference type="InterPro" id="IPR018955">
    <property type="entry name" value="BCDHK/PDK_N"/>
</dbReference>
<dbReference type="InterPro" id="IPR036890">
    <property type="entry name" value="HATPase_C_sf"/>
</dbReference>
<organism evidence="11 12">
    <name type="scientific">Mesocestoides corti</name>
    <name type="common">Flatworm</name>
    <dbReference type="NCBI Taxonomy" id="53468"/>
    <lineage>
        <taxon>Eukaryota</taxon>
        <taxon>Metazoa</taxon>
        <taxon>Spiralia</taxon>
        <taxon>Lophotrochozoa</taxon>
        <taxon>Platyhelminthes</taxon>
        <taxon>Cestoda</taxon>
        <taxon>Eucestoda</taxon>
        <taxon>Cyclophyllidea</taxon>
        <taxon>Mesocestoididae</taxon>
        <taxon>Mesocestoides</taxon>
    </lineage>
</organism>
<dbReference type="InterPro" id="IPR005467">
    <property type="entry name" value="His_kinase_dom"/>
</dbReference>